<sequence length="232" mass="27149">MKKAVMVMLMVLVYFSFGNSVMAASSQNDYEKVLESIAKTNQDIDEKVRKAVEEADKLNESFLSDVREVEEGKEVVKLKEEKEKKLEEMKAEHDEKKHEKLKKNLSDIENRIAEKQAEIENEITLIQEEIEALSFEKMNSSNDKEKEKVDKKLDKLYEKLNKRSNKMNGISQKYQKDLDVVITKVYDDTLKMSQETIEKAAEKGVIAECSWKHVRFADRWVWIDPIRVVGYY</sequence>
<evidence type="ECO:0000313" key="1">
    <source>
        <dbReference type="EMBL" id="UXH46197.1"/>
    </source>
</evidence>
<proteinExistence type="predicted"/>
<name>A0ACD4CF72_9BACI</name>
<gene>
    <name evidence="1" type="ORF">N5C46_09185</name>
</gene>
<reference evidence="1" key="1">
    <citation type="submission" date="2022-09" db="EMBL/GenBank/DDBJ databases">
        <title>Complete genome sequence of Rossellomorea vietnamensis strain RL-WG62, a newly isolated PGPR with the potential for plant salinity stress alleviation.</title>
        <authorList>
            <person name="Ren L."/>
            <person name="Wang G."/>
            <person name="Hu H."/>
        </authorList>
    </citation>
    <scope>NUCLEOTIDE SEQUENCE</scope>
    <source>
        <strain evidence="1">RL-WG62</strain>
    </source>
</reference>
<dbReference type="EMBL" id="CP104558">
    <property type="protein sequence ID" value="UXH46197.1"/>
    <property type="molecule type" value="Genomic_DNA"/>
</dbReference>
<evidence type="ECO:0000313" key="2">
    <source>
        <dbReference type="Proteomes" id="UP001064027"/>
    </source>
</evidence>
<organism evidence="1 2">
    <name type="scientific">Rossellomorea vietnamensis</name>
    <dbReference type="NCBI Taxonomy" id="218284"/>
    <lineage>
        <taxon>Bacteria</taxon>
        <taxon>Bacillati</taxon>
        <taxon>Bacillota</taxon>
        <taxon>Bacilli</taxon>
        <taxon>Bacillales</taxon>
        <taxon>Bacillaceae</taxon>
        <taxon>Rossellomorea</taxon>
    </lineage>
</organism>
<keyword evidence="2" id="KW-1185">Reference proteome</keyword>
<protein>
    <submittedName>
        <fullName evidence="1">Uncharacterized protein</fullName>
    </submittedName>
</protein>
<accession>A0ACD4CF72</accession>
<dbReference type="Proteomes" id="UP001064027">
    <property type="component" value="Chromosome"/>
</dbReference>